<sequence>GYQVLMGLNVLHKQKIVHRDLKPENILIDNEKNAKLVDINWRYLLMAVGF</sequence>
<dbReference type="GO" id="GO:0005524">
    <property type="term" value="F:ATP binding"/>
    <property type="evidence" value="ECO:0007669"/>
    <property type="project" value="UniProtKB-KW"/>
</dbReference>
<dbReference type="GO" id="GO:0005776">
    <property type="term" value="C:autophagosome"/>
    <property type="evidence" value="ECO:0007669"/>
    <property type="project" value="TreeGrafter"/>
</dbReference>
<evidence type="ECO:0000256" key="3">
    <source>
        <dbReference type="ARBA" id="ARBA00022777"/>
    </source>
</evidence>
<organism evidence="6 7">
    <name type="scientific">Streblomastix strix</name>
    <dbReference type="NCBI Taxonomy" id="222440"/>
    <lineage>
        <taxon>Eukaryota</taxon>
        <taxon>Metamonada</taxon>
        <taxon>Preaxostyla</taxon>
        <taxon>Oxymonadida</taxon>
        <taxon>Streblomastigidae</taxon>
        <taxon>Streblomastix</taxon>
    </lineage>
</organism>
<dbReference type="Pfam" id="PF00069">
    <property type="entry name" value="Pkinase"/>
    <property type="match status" value="1"/>
</dbReference>
<feature type="domain" description="Protein kinase" evidence="5">
    <location>
        <begin position="1"/>
        <end position="50"/>
    </location>
</feature>
<dbReference type="Gene3D" id="1.10.510.10">
    <property type="entry name" value="Transferase(Phosphotransferase) domain 1"/>
    <property type="match status" value="1"/>
</dbReference>
<evidence type="ECO:0000313" key="7">
    <source>
        <dbReference type="Proteomes" id="UP000324800"/>
    </source>
</evidence>
<evidence type="ECO:0000256" key="2">
    <source>
        <dbReference type="ARBA" id="ARBA00022741"/>
    </source>
</evidence>
<keyword evidence="4" id="KW-0067">ATP-binding</keyword>
<dbReference type="GO" id="GO:0000045">
    <property type="term" value="P:autophagosome assembly"/>
    <property type="evidence" value="ECO:0007669"/>
    <property type="project" value="TreeGrafter"/>
</dbReference>
<dbReference type="GO" id="GO:0005829">
    <property type="term" value="C:cytosol"/>
    <property type="evidence" value="ECO:0007669"/>
    <property type="project" value="TreeGrafter"/>
</dbReference>
<dbReference type="GO" id="GO:0016020">
    <property type="term" value="C:membrane"/>
    <property type="evidence" value="ECO:0007669"/>
    <property type="project" value="TreeGrafter"/>
</dbReference>
<keyword evidence="3" id="KW-0418">Kinase</keyword>
<evidence type="ECO:0000256" key="4">
    <source>
        <dbReference type="ARBA" id="ARBA00022840"/>
    </source>
</evidence>
<name>A0A5J4TEA9_9EUKA</name>
<dbReference type="InterPro" id="IPR008271">
    <property type="entry name" value="Ser/Thr_kinase_AS"/>
</dbReference>
<dbReference type="GO" id="GO:0010506">
    <property type="term" value="P:regulation of autophagy"/>
    <property type="evidence" value="ECO:0007669"/>
    <property type="project" value="InterPro"/>
</dbReference>
<proteinExistence type="predicted"/>
<feature type="non-terminal residue" evidence="6">
    <location>
        <position position="1"/>
    </location>
</feature>
<dbReference type="OrthoDB" id="193931at2759"/>
<dbReference type="InterPro" id="IPR045269">
    <property type="entry name" value="Atg1-like"/>
</dbReference>
<comment type="caution">
    <text evidence="6">The sequence shown here is derived from an EMBL/GenBank/DDBJ whole genome shotgun (WGS) entry which is preliminary data.</text>
</comment>
<dbReference type="GO" id="GO:0004674">
    <property type="term" value="F:protein serine/threonine kinase activity"/>
    <property type="evidence" value="ECO:0007669"/>
    <property type="project" value="InterPro"/>
</dbReference>
<dbReference type="InterPro" id="IPR011009">
    <property type="entry name" value="Kinase-like_dom_sf"/>
</dbReference>
<dbReference type="PROSITE" id="PS00108">
    <property type="entry name" value="PROTEIN_KINASE_ST"/>
    <property type="match status" value="1"/>
</dbReference>
<dbReference type="InterPro" id="IPR000719">
    <property type="entry name" value="Prot_kinase_dom"/>
</dbReference>
<evidence type="ECO:0000313" key="6">
    <source>
        <dbReference type="EMBL" id="KAA6356469.1"/>
    </source>
</evidence>
<reference evidence="6 7" key="1">
    <citation type="submission" date="2019-03" db="EMBL/GenBank/DDBJ databases">
        <title>Single cell metagenomics reveals metabolic interactions within the superorganism composed of flagellate Streblomastix strix and complex community of Bacteroidetes bacteria on its surface.</title>
        <authorList>
            <person name="Treitli S.C."/>
            <person name="Kolisko M."/>
            <person name="Husnik F."/>
            <person name="Keeling P."/>
            <person name="Hampl V."/>
        </authorList>
    </citation>
    <scope>NUCLEOTIDE SEQUENCE [LARGE SCALE GENOMIC DNA]</scope>
    <source>
        <strain evidence="6">ST1C</strain>
    </source>
</reference>
<dbReference type="EMBL" id="SNRW01032921">
    <property type="protein sequence ID" value="KAA6356469.1"/>
    <property type="molecule type" value="Genomic_DNA"/>
</dbReference>
<evidence type="ECO:0000259" key="5">
    <source>
        <dbReference type="PROSITE" id="PS50011"/>
    </source>
</evidence>
<keyword evidence="2" id="KW-0547">Nucleotide-binding</keyword>
<dbReference type="PROSITE" id="PS50011">
    <property type="entry name" value="PROTEIN_KINASE_DOM"/>
    <property type="match status" value="1"/>
</dbReference>
<dbReference type="SUPFAM" id="SSF56112">
    <property type="entry name" value="Protein kinase-like (PK-like)"/>
    <property type="match status" value="1"/>
</dbReference>
<evidence type="ECO:0000256" key="1">
    <source>
        <dbReference type="ARBA" id="ARBA00022679"/>
    </source>
</evidence>
<gene>
    <name evidence="6" type="ORF">EZS28_048004</name>
</gene>
<keyword evidence="1" id="KW-0808">Transferase</keyword>
<dbReference type="AlphaFoldDB" id="A0A5J4TEA9"/>
<accession>A0A5J4TEA9</accession>
<dbReference type="GO" id="GO:0000407">
    <property type="term" value="C:phagophore assembly site"/>
    <property type="evidence" value="ECO:0007669"/>
    <property type="project" value="TreeGrafter"/>
</dbReference>
<protein>
    <recommendedName>
        <fullName evidence="5">Protein kinase domain-containing protein</fullName>
    </recommendedName>
</protein>
<dbReference type="PANTHER" id="PTHR24348">
    <property type="entry name" value="SERINE/THREONINE-PROTEIN KINASE UNC-51-RELATED"/>
    <property type="match status" value="1"/>
</dbReference>
<dbReference type="Proteomes" id="UP000324800">
    <property type="component" value="Unassembled WGS sequence"/>
</dbReference>
<dbReference type="PANTHER" id="PTHR24348:SF22">
    <property type="entry name" value="NON-SPECIFIC SERINE_THREONINE PROTEIN KINASE"/>
    <property type="match status" value="1"/>
</dbReference>